<evidence type="ECO:0000256" key="1">
    <source>
        <dbReference type="ARBA" id="ARBA00006484"/>
    </source>
</evidence>
<comment type="similarity">
    <text evidence="1 2">Belongs to the short-chain dehydrogenases/reductases (SDR) family.</text>
</comment>
<name>A0ABN9NVK1_9MYCO</name>
<organism evidence="3 4">
    <name type="scientific">[Mycobacterium] burgundiense</name>
    <dbReference type="NCBI Taxonomy" id="3064286"/>
    <lineage>
        <taxon>Bacteria</taxon>
        <taxon>Bacillati</taxon>
        <taxon>Actinomycetota</taxon>
        <taxon>Actinomycetes</taxon>
        <taxon>Mycobacteriales</taxon>
        <taxon>Mycobacteriaceae</taxon>
        <taxon>Mycolicibacterium</taxon>
    </lineage>
</organism>
<dbReference type="CDD" id="cd05233">
    <property type="entry name" value="SDR_c"/>
    <property type="match status" value="1"/>
</dbReference>
<sequence length="270" mass="28093">MQTGLEHRTVLVTGGNANIGRGIALAFAAESANVVIVGRDHDQGAKVCTAARAAGANAALWQHCDVTDHLAVMEMVAAVQDRFGGVDVLVNGVGGNVGMDEFAKSAPETWRQDIDLNIMSTLNCTHAVLPSMIARQHGRVINIGSTSGIVGDPLLAVYSAMKGAVHSFTTVLAKEVGRYGVTVNAIAPYSTFPDGDDAVSSGSRWHPDGVFARLMVDRAAELTSIGRRTVLARQFAYPSEVGAAAVYLASDAAAFVTAQVLSVDGGTQIA</sequence>
<protein>
    <submittedName>
        <fullName evidence="3">SDR family NAD(P)-dependent oxidoreductase</fullName>
    </submittedName>
</protein>
<proteinExistence type="inferred from homology"/>
<dbReference type="InterPro" id="IPR002347">
    <property type="entry name" value="SDR_fam"/>
</dbReference>
<dbReference type="Pfam" id="PF00106">
    <property type="entry name" value="adh_short"/>
    <property type="match status" value="1"/>
</dbReference>
<dbReference type="Proteomes" id="UP001190465">
    <property type="component" value="Chromosome"/>
</dbReference>
<evidence type="ECO:0000313" key="4">
    <source>
        <dbReference type="Proteomes" id="UP001190465"/>
    </source>
</evidence>
<dbReference type="PRINTS" id="PR00080">
    <property type="entry name" value="SDRFAMILY"/>
</dbReference>
<evidence type="ECO:0000313" key="3">
    <source>
        <dbReference type="EMBL" id="CAJ1510780.1"/>
    </source>
</evidence>
<dbReference type="Gene3D" id="3.40.50.720">
    <property type="entry name" value="NAD(P)-binding Rossmann-like Domain"/>
    <property type="match status" value="1"/>
</dbReference>
<gene>
    <name evidence="3" type="ORF">MU0053_004782</name>
</gene>
<dbReference type="PANTHER" id="PTHR42760">
    <property type="entry name" value="SHORT-CHAIN DEHYDROGENASES/REDUCTASES FAMILY MEMBER"/>
    <property type="match status" value="1"/>
</dbReference>
<accession>A0ABN9NVK1</accession>
<dbReference type="SUPFAM" id="SSF51735">
    <property type="entry name" value="NAD(P)-binding Rossmann-fold domains"/>
    <property type="match status" value="1"/>
</dbReference>
<keyword evidence="4" id="KW-1185">Reference proteome</keyword>
<reference evidence="3 4" key="1">
    <citation type="submission" date="2023-08" db="EMBL/GenBank/DDBJ databases">
        <authorList>
            <person name="Folkvardsen B D."/>
            <person name="Norman A."/>
        </authorList>
    </citation>
    <scope>NUCLEOTIDE SEQUENCE [LARGE SCALE GENOMIC DNA]</scope>
    <source>
        <strain evidence="3 4">Mu0053</strain>
    </source>
</reference>
<dbReference type="EMBL" id="OY726397">
    <property type="protein sequence ID" value="CAJ1510780.1"/>
    <property type="molecule type" value="Genomic_DNA"/>
</dbReference>
<dbReference type="PANTHER" id="PTHR42760:SF40">
    <property type="entry name" value="3-OXOACYL-[ACYL-CARRIER-PROTEIN] REDUCTASE, CHLOROPLASTIC"/>
    <property type="match status" value="1"/>
</dbReference>
<dbReference type="InterPro" id="IPR036291">
    <property type="entry name" value="NAD(P)-bd_dom_sf"/>
</dbReference>
<dbReference type="PRINTS" id="PR00081">
    <property type="entry name" value="GDHRDH"/>
</dbReference>
<dbReference type="RefSeq" id="WP_308480049.1">
    <property type="nucleotide sequence ID" value="NZ_OY726397.1"/>
</dbReference>
<evidence type="ECO:0000256" key="2">
    <source>
        <dbReference type="RuleBase" id="RU000363"/>
    </source>
</evidence>